<dbReference type="SUPFAM" id="SSF75217">
    <property type="entry name" value="alpha/beta knot"/>
    <property type="match status" value="1"/>
</dbReference>
<dbReference type="CDD" id="cd18092">
    <property type="entry name" value="SpoU-like_TrmH"/>
    <property type="match status" value="1"/>
</dbReference>
<dbReference type="HOGENOM" id="CLU_021322_4_1_10"/>
<dbReference type="GO" id="GO:0002938">
    <property type="term" value="P:tRNA guanine ribose methylation"/>
    <property type="evidence" value="ECO:0007669"/>
    <property type="project" value="UniProtKB-UniRule"/>
</dbReference>
<dbReference type="Gene3D" id="3.40.1280.10">
    <property type="match status" value="1"/>
</dbReference>
<dbReference type="STRING" id="688270.Celal_0050"/>
<evidence type="ECO:0000256" key="5">
    <source>
        <dbReference type="ARBA" id="ARBA00022694"/>
    </source>
</evidence>
<name>E6X6A8_CELAD</name>
<comment type="catalytic activity">
    <reaction evidence="7">
        <text>guanosine(18) in tRNA + S-adenosyl-L-methionine = 2'-O-methylguanosine(18) in tRNA + S-adenosyl-L-homocysteine + H(+)</text>
        <dbReference type="Rhea" id="RHEA:20077"/>
        <dbReference type="Rhea" id="RHEA-COMP:10190"/>
        <dbReference type="Rhea" id="RHEA-COMP:10192"/>
        <dbReference type="ChEBI" id="CHEBI:15378"/>
        <dbReference type="ChEBI" id="CHEBI:57856"/>
        <dbReference type="ChEBI" id="CHEBI:59789"/>
        <dbReference type="ChEBI" id="CHEBI:74269"/>
        <dbReference type="ChEBI" id="CHEBI:74445"/>
        <dbReference type="EC" id="2.1.1.34"/>
    </reaction>
</comment>
<dbReference type="EMBL" id="CP002453">
    <property type="protein sequence ID" value="ADV47408.1"/>
    <property type="molecule type" value="Genomic_DNA"/>
</dbReference>
<evidence type="ECO:0000313" key="10">
    <source>
        <dbReference type="Proteomes" id="UP000008634"/>
    </source>
</evidence>
<keyword evidence="1 7" id="KW-0820">tRNA-binding</keyword>
<feature type="binding site" evidence="7">
    <location>
        <position position="171"/>
    </location>
    <ligand>
        <name>S-adenosyl-L-methionine</name>
        <dbReference type="ChEBI" id="CHEBI:59789"/>
    </ligand>
</feature>
<sequence length="235" mass="27227">MDANLFIKIYILYFYYLRFMIDLKLLNYLEEFISEERKQRFIQVLAERTNKITVAVEDVFQMHNTSAVVRSCDIFGIQEAHLIERKYGDQLDSQIAMGSQKWVDIHRYESTKNCMDTLKQNGYKIIATTPHNDSCLLEDFEIEGKIALFFGTERNGLSEEVLKNADGFLKIPMVGFTESLNISVSAAIILQSLTTKLKKESTDWQLTDHEKLIKKIDWSKKSIKSIEGVLSRYVS</sequence>
<dbReference type="GO" id="GO:0000049">
    <property type="term" value="F:tRNA binding"/>
    <property type="evidence" value="ECO:0007669"/>
    <property type="project" value="UniProtKB-UniRule"/>
</dbReference>
<evidence type="ECO:0000256" key="3">
    <source>
        <dbReference type="ARBA" id="ARBA00022679"/>
    </source>
</evidence>
<keyword evidence="4 7" id="KW-0949">S-adenosyl-L-methionine</keyword>
<dbReference type="KEGG" id="cao:Celal_0050"/>
<evidence type="ECO:0000256" key="7">
    <source>
        <dbReference type="HAMAP-Rule" id="MF_02060"/>
    </source>
</evidence>
<dbReference type="AlphaFoldDB" id="E6X6A8"/>
<organism evidence="9 10">
    <name type="scientific">Cellulophaga algicola (strain DSM 14237 / IC166 / ACAM 630)</name>
    <dbReference type="NCBI Taxonomy" id="688270"/>
    <lineage>
        <taxon>Bacteria</taxon>
        <taxon>Pseudomonadati</taxon>
        <taxon>Bacteroidota</taxon>
        <taxon>Flavobacteriia</taxon>
        <taxon>Flavobacteriales</taxon>
        <taxon>Flavobacteriaceae</taxon>
        <taxon>Cellulophaga</taxon>
    </lineage>
</organism>
<gene>
    <name evidence="7" type="primary">trmH</name>
    <name evidence="9" type="ordered locus">Celal_0050</name>
</gene>
<evidence type="ECO:0000256" key="6">
    <source>
        <dbReference type="ARBA" id="ARBA00022884"/>
    </source>
</evidence>
<dbReference type="GO" id="GO:0141100">
    <property type="term" value="F:tRNA (guanine(18)-2'-O)-methyltransferase activity"/>
    <property type="evidence" value="ECO:0007669"/>
    <property type="project" value="UniProtKB-UniRule"/>
</dbReference>
<evidence type="ECO:0000256" key="4">
    <source>
        <dbReference type="ARBA" id="ARBA00022691"/>
    </source>
</evidence>
<dbReference type="eggNOG" id="COG0566">
    <property type="taxonomic scope" value="Bacteria"/>
</dbReference>
<accession>E6X6A8</accession>
<protein>
    <recommendedName>
        <fullName evidence="7">tRNA (guanosine(18)-2'-O)-methyltransferase</fullName>
        <ecNumber evidence="7">2.1.1.34</ecNumber>
    </recommendedName>
    <alternativeName>
        <fullName evidence="7">tRNA [Gm18] methyltransferase</fullName>
    </alternativeName>
</protein>
<keyword evidence="5 7" id="KW-0819">tRNA processing</keyword>
<dbReference type="InterPro" id="IPR029028">
    <property type="entry name" value="Alpha/beta_knot_MTases"/>
</dbReference>
<keyword evidence="10" id="KW-1185">Reference proteome</keyword>
<proteinExistence type="inferred from homology"/>
<dbReference type="PANTHER" id="PTHR43453:SF1">
    <property type="entry name" value="TRNA_RRNA METHYLTRANSFERASE SPOU TYPE DOMAIN-CONTAINING PROTEIN"/>
    <property type="match status" value="1"/>
</dbReference>
<feature type="domain" description="tRNA/rRNA methyltransferase SpoU type" evidence="8">
    <location>
        <begin position="52"/>
        <end position="190"/>
    </location>
</feature>
<evidence type="ECO:0000313" key="9">
    <source>
        <dbReference type="EMBL" id="ADV47408.1"/>
    </source>
</evidence>
<dbReference type="HAMAP" id="MF_02060">
    <property type="entry name" value="tRNA_methyltr_TrmH"/>
    <property type="match status" value="1"/>
</dbReference>
<feature type="binding site" evidence="7">
    <location>
        <position position="128"/>
    </location>
    <ligand>
        <name>S-adenosyl-L-methionine</name>
        <dbReference type="ChEBI" id="CHEBI:59789"/>
    </ligand>
</feature>
<evidence type="ECO:0000256" key="2">
    <source>
        <dbReference type="ARBA" id="ARBA00022603"/>
    </source>
</evidence>
<comment type="function">
    <text evidence="7">Catalyzes the 2'-O methylation of guanosine at position 18 in tRNA.</text>
</comment>
<evidence type="ECO:0000259" key="8">
    <source>
        <dbReference type="Pfam" id="PF00588"/>
    </source>
</evidence>
<keyword evidence="6 7" id="KW-0694">RNA-binding</keyword>
<dbReference type="Proteomes" id="UP000008634">
    <property type="component" value="Chromosome"/>
</dbReference>
<comment type="similarity">
    <text evidence="7">Belongs to the class IV-like SAM-binding methyltransferase superfamily. RNA methyltransferase TrmH family.</text>
</comment>
<dbReference type="EC" id="2.1.1.34" evidence="7"/>
<dbReference type="PANTHER" id="PTHR43453">
    <property type="entry name" value="RRNA METHYLASE-LIKE"/>
    <property type="match status" value="1"/>
</dbReference>
<dbReference type="InterPro" id="IPR001537">
    <property type="entry name" value="SpoU_MeTrfase"/>
</dbReference>
<reference evidence="9 10" key="1">
    <citation type="journal article" date="2010" name="Stand. Genomic Sci.">
        <title>Complete genome sequence of Cellulophaga algicola type strain (IC166).</title>
        <authorList>
            <person name="Abt B."/>
            <person name="Lu M."/>
            <person name="Misra M."/>
            <person name="Han C."/>
            <person name="Nolan M."/>
            <person name="Lucas S."/>
            <person name="Hammon N."/>
            <person name="Deshpande S."/>
            <person name="Cheng J.F."/>
            <person name="Tapia R."/>
            <person name="Goodwin L."/>
            <person name="Pitluck S."/>
            <person name="Liolios K."/>
            <person name="Pagani I."/>
            <person name="Ivanova N."/>
            <person name="Mavromatis K."/>
            <person name="Ovchinikova G."/>
            <person name="Pati A."/>
            <person name="Chen A."/>
            <person name="Palaniappan K."/>
            <person name="Land M."/>
            <person name="Hauser L."/>
            <person name="Chang Y.J."/>
            <person name="Jeffries C.D."/>
            <person name="Detter J.C."/>
            <person name="Brambilla E."/>
            <person name="Rohde M."/>
            <person name="Tindall B.J."/>
            <person name="Goker M."/>
            <person name="Woyke T."/>
            <person name="Bristow J."/>
            <person name="Eisen J.A."/>
            <person name="Markowitz V."/>
            <person name="Hugenholtz P."/>
            <person name="Kyrpides N.C."/>
            <person name="Klenk H.P."/>
            <person name="Lapidus A."/>
        </authorList>
    </citation>
    <scope>NUCLEOTIDE SEQUENCE [LARGE SCALE GENOMIC DNA]</scope>
    <source>
        <strain evidence="10">DSM 14237 / IC166 / ACAM 630</strain>
    </source>
</reference>
<evidence type="ECO:0000256" key="1">
    <source>
        <dbReference type="ARBA" id="ARBA00022555"/>
    </source>
</evidence>
<feature type="binding site" evidence="7">
    <location>
        <position position="180"/>
    </location>
    <ligand>
        <name>S-adenosyl-L-methionine</name>
        <dbReference type="ChEBI" id="CHEBI:59789"/>
    </ligand>
</feature>
<dbReference type="Pfam" id="PF00588">
    <property type="entry name" value="SpoU_methylase"/>
    <property type="match status" value="1"/>
</dbReference>
<dbReference type="InterPro" id="IPR029026">
    <property type="entry name" value="tRNA_m1G_MTases_N"/>
</dbReference>
<keyword evidence="3 7" id="KW-0808">Transferase</keyword>
<dbReference type="InterPro" id="IPR033671">
    <property type="entry name" value="TrmH"/>
</dbReference>
<keyword evidence="2 7" id="KW-0489">Methyltransferase</keyword>
<comment type="caution">
    <text evidence="7">Lacks conserved residue(s) required for the propagation of feature annotation.</text>
</comment>